<accession>A0A6H2GZA0</accession>
<evidence type="ECO:0000313" key="3">
    <source>
        <dbReference type="Proteomes" id="UP000502136"/>
    </source>
</evidence>
<organism evidence="2 3">
    <name type="scientific">Paenibacillus albicereus</name>
    <dbReference type="NCBI Taxonomy" id="2726185"/>
    <lineage>
        <taxon>Bacteria</taxon>
        <taxon>Bacillati</taxon>
        <taxon>Bacillota</taxon>
        <taxon>Bacilli</taxon>
        <taxon>Bacillales</taxon>
        <taxon>Paenibacillaceae</taxon>
        <taxon>Paenibacillus</taxon>
    </lineage>
</organism>
<evidence type="ECO:0000313" key="2">
    <source>
        <dbReference type="EMBL" id="QJC52764.1"/>
    </source>
</evidence>
<gene>
    <name evidence="2" type="ORF">HGI30_15125</name>
</gene>
<protein>
    <submittedName>
        <fullName evidence="2">DUF4065 domain-containing protein</fullName>
    </submittedName>
</protein>
<dbReference type="Pfam" id="PF13274">
    <property type="entry name" value="SocA_Panacea"/>
    <property type="match status" value="1"/>
</dbReference>
<keyword evidence="3" id="KW-1185">Reference proteome</keyword>
<feature type="domain" description="Antitoxin SocA-like Panacea" evidence="1">
    <location>
        <begin position="28"/>
        <end position="127"/>
    </location>
</feature>
<dbReference type="Proteomes" id="UP000502136">
    <property type="component" value="Chromosome"/>
</dbReference>
<name>A0A6H2GZA0_9BACL</name>
<proteinExistence type="predicted"/>
<dbReference type="EMBL" id="CP051428">
    <property type="protein sequence ID" value="QJC52764.1"/>
    <property type="molecule type" value="Genomic_DNA"/>
</dbReference>
<dbReference type="KEGG" id="palr:HGI30_15125"/>
<dbReference type="InterPro" id="IPR025272">
    <property type="entry name" value="SocA_Panacea"/>
</dbReference>
<evidence type="ECO:0000259" key="1">
    <source>
        <dbReference type="Pfam" id="PF13274"/>
    </source>
</evidence>
<sequence length="151" mass="18089">MATIFDVAKYFRWRVDYEAGDTMTNLKLQKLCYYAQAWNLVFNKKPMFQEPLMAWDHGPANYDLYKHYRSQLDQGWDSIEPGDIKESFSPNEVFSFEELETLQEVWDTYGDLGAKRLEILTHQEDPWLKTRKNVEISHELMQEYYTQQLAQ</sequence>
<dbReference type="RefSeq" id="WP_168908316.1">
    <property type="nucleotide sequence ID" value="NZ_CP051428.1"/>
</dbReference>
<dbReference type="AlphaFoldDB" id="A0A6H2GZA0"/>
<reference evidence="2 3" key="1">
    <citation type="submission" date="2020-04" db="EMBL/GenBank/DDBJ databases">
        <title>Novel Paenibacillus strain UniB2 isolated from commercial digestive syrup.</title>
        <authorList>
            <person name="Thorat V."/>
            <person name="Kirdat K."/>
            <person name="Tiwarekar B."/>
            <person name="Yadav A."/>
        </authorList>
    </citation>
    <scope>NUCLEOTIDE SEQUENCE [LARGE SCALE GENOMIC DNA]</scope>
    <source>
        <strain evidence="2 3">UniB2</strain>
    </source>
</reference>